<comment type="caution">
    <text evidence="1">The sequence shown here is derived from an EMBL/GenBank/DDBJ whole genome shotgun (WGS) entry which is preliminary data.</text>
</comment>
<dbReference type="PIRSF" id="PIRSF028744">
    <property type="entry name" value="Addict_mod_HI1419"/>
    <property type="match status" value="1"/>
</dbReference>
<dbReference type="InterPro" id="IPR014056">
    <property type="entry name" value="TypeIITA-like_toxin_pred"/>
</dbReference>
<organism evidence="1 2">
    <name type="scientific">Termititenax aidoneus</name>
    <dbReference type="NCBI Taxonomy" id="2218524"/>
    <lineage>
        <taxon>Bacteria</taxon>
        <taxon>Bacillati</taxon>
        <taxon>Candidatus Margulisiibacteriota</taxon>
        <taxon>Candidatus Termititenacia</taxon>
        <taxon>Candidatus Termititenacales</taxon>
        <taxon>Candidatus Termititenacaceae</taxon>
        <taxon>Candidatus Termititenax</taxon>
    </lineage>
</organism>
<keyword evidence="2" id="KW-1185">Reference proteome</keyword>
<dbReference type="AlphaFoldDB" id="A0A388TC65"/>
<dbReference type="PANTHER" id="PTHR41791:SF1">
    <property type="entry name" value="SSL7039 PROTEIN"/>
    <property type="match status" value="1"/>
</dbReference>
<accession>A0A388TC65</accession>
<gene>
    <name evidence="1" type="primary">parE</name>
    <name evidence="1" type="ORF">NO1_1416</name>
</gene>
<dbReference type="Proteomes" id="UP000269352">
    <property type="component" value="Unassembled WGS sequence"/>
</dbReference>
<dbReference type="NCBIfam" id="TIGR02683">
    <property type="entry name" value="upstrm_HI1419"/>
    <property type="match status" value="1"/>
</dbReference>
<dbReference type="PANTHER" id="PTHR41791">
    <property type="entry name" value="SSL7039 PROTEIN"/>
    <property type="match status" value="1"/>
</dbReference>
<sequence>MEIRVTATAVFEKWFKSLRDKRTRSIIQVHIRRLNNNNLGVFKPLGGGLFEKKIDYGPGYRLYFCQRGVAWILLLCGGDKSRQDKDIKLAQKLKEEVENGKTY</sequence>
<evidence type="ECO:0000313" key="2">
    <source>
        <dbReference type="Proteomes" id="UP000269352"/>
    </source>
</evidence>
<evidence type="ECO:0000313" key="1">
    <source>
        <dbReference type="EMBL" id="GBR74195.1"/>
    </source>
</evidence>
<name>A0A388TC65_TERA1</name>
<dbReference type="EMBL" id="BGZN01000034">
    <property type="protein sequence ID" value="GBR74195.1"/>
    <property type="molecule type" value="Genomic_DNA"/>
</dbReference>
<reference evidence="1 2" key="1">
    <citation type="journal article" date="2019" name="ISME J.">
        <title>Genome analyses of uncultured TG2/ZB3 bacteria in 'Margulisbacteria' specifically attached to ectosymbiotic spirochetes of protists in the termite gut.</title>
        <authorList>
            <person name="Utami Y.D."/>
            <person name="Kuwahara H."/>
            <person name="Igai K."/>
            <person name="Murakami T."/>
            <person name="Sugaya K."/>
            <person name="Morikawa T."/>
            <person name="Nagura Y."/>
            <person name="Yuki M."/>
            <person name="Deevong P."/>
            <person name="Inoue T."/>
            <person name="Kihara K."/>
            <person name="Lo N."/>
            <person name="Yamada A."/>
            <person name="Ohkuma M."/>
            <person name="Hongoh Y."/>
        </authorList>
    </citation>
    <scope>NUCLEOTIDE SEQUENCE [LARGE SCALE GENOMIC DNA]</scope>
    <source>
        <strain evidence="1">NkOx7-01</strain>
    </source>
</reference>
<protein>
    <submittedName>
        <fullName evidence="1">Toxin ParE</fullName>
    </submittedName>
</protein>
<proteinExistence type="predicted"/>